<reference evidence="1 2" key="1">
    <citation type="submission" date="2024-08" db="EMBL/GenBank/DDBJ databases">
        <authorList>
            <person name="Cucini C."/>
            <person name="Frati F."/>
        </authorList>
    </citation>
    <scope>NUCLEOTIDE SEQUENCE [LARGE SCALE GENOMIC DNA]</scope>
</reference>
<sequence length="239" mass="27880">MFKMRKSKLVTVCSVDSFSHDDVPAQYSINSFKLQSCKSSWHIKVPINDHNLVLHEMYGDVYNQDVASCQKVNFLTLCCNSNVDVSTIKLRYEEYKHVKCVEFTGYIGSMKVAFELLHKFPNVKEVIFALTDDNVKSENAEYVSYRNEDGFVTKALTVEKLAIFQDYKRCEQRSKDIQGEESIWRLDEVLFLSRLCIPNIQKIEAKLLGNGRNYEKIQRFIDSMPCLKKIIQWKSLMDR</sequence>
<proteinExistence type="predicted"/>
<gene>
    <name evidence="1" type="ORF">ODALV1_LOCUS23348</name>
</gene>
<evidence type="ECO:0000313" key="1">
    <source>
        <dbReference type="EMBL" id="CAL8129632.1"/>
    </source>
</evidence>
<dbReference type="Proteomes" id="UP001642540">
    <property type="component" value="Unassembled WGS sequence"/>
</dbReference>
<keyword evidence="2" id="KW-1185">Reference proteome</keyword>
<protein>
    <submittedName>
        <fullName evidence="1">Uncharacterized protein</fullName>
    </submittedName>
</protein>
<organism evidence="1 2">
    <name type="scientific">Orchesella dallaii</name>
    <dbReference type="NCBI Taxonomy" id="48710"/>
    <lineage>
        <taxon>Eukaryota</taxon>
        <taxon>Metazoa</taxon>
        <taxon>Ecdysozoa</taxon>
        <taxon>Arthropoda</taxon>
        <taxon>Hexapoda</taxon>
        <taxon>Collembola</taxon>
        <taxon>Entomobryomorpha</taxon>
        <taxon>Entomobryoidea</taxon>
        <taxon>Orchesellidae</taxon>
        <taxon>Orchesellinae</taxon>
        <taxon>Orchesella</taxon>
    </lineage>
</organism>
<evidence type="ECO:0000313" key="2">
    <source>
        <dbReference type="Proteomes" id="UP001642540"/>
    </source>
</evidence>
<name>A0ABP1RKR3_9HEXA</name>
<accession>A0ABP1RKR3</accession>
<comment type="caution">
    <text evidence="1">The sequence shown here is derived from an EMBL/GenBank/DDBJ whole genome shotgun (WGS) entry which is preliminary data.</text>
</comment>
<dbReference type="EMBL" id="CAXLJM020000078">
    <property type="protein sequence ID" value="CAL8129632.1"/>
    <property type="molecule type" value="Genomic_DNA"/>
</dbReference>